<reference evidence="2 3" key="1">
    <citation type="journal article" date="1991" name="Int. J. Syst. Bacteriol.">
        <title>Description of the erythromycin-producing bacterium Arthrobacter sp. strain NRRL B-3381 as Aeromicrobium erythreum gen. nov., sp. nov.</title>
        <authorList>
            <person name="Miller E.S."/>
            <person name="Woese C.R."/>
            <person name="Brenner S."/>
        </authorList>
    </citation>
    <scope>NUCLEOTIDE SEQUENCE [LARGE SCALE GENOMIC DNA]</scope>
    <source>
        <strain evidence="2 3">AR18</strain>
    </source>
</reference>
<accession>A0A0U3SY49</accession>
<feature type="transmembrane region" description="Helical" evidence="1">
    <location>
        <begin position="12"/>
        <end position="29"/>
    </location>
</feature>
<feature type="transmembrane region" description="Helical" evidence="1">
    <location>
        <begin position="121"/>
        <end position="145"/>
    </location>
</feature>
<evidence type="ECO:0000256" key="1">
    <source>
        <dbReference type="SAM" id="Phobius"/>
    </source>
</evidence>
<feature type="transmembrane region" description="Helical" evidence="1">
    <location>
        <begin position="82"/>
        <end position="100"/>
    </location>
</feature>
<keyword evidence="1" id="KW-0812">Transmembrane</keyword>
<dbReference type="EMBL" id="CP011502">
    <property type="protein sequence ID" value="ALX03448.1"/>
    <property type="molecule type" value="Genomic_DNA"/>
</dbReference>
<dbReference type="AlphaFoldDB" id="A0A0U3SY49"/>
<feature type="transmembrane region" description="Helical" evidence="1">
    <location>
        <begin position="151"/>
        <end position="172"/>
    </location>
</feature>
<dbReference type="STRING" id="2041.AERYTH_01405"/>
<organism evidence="2 3">
    <name type="scientific">Aeromicrobium erythreum</name>
    <dbReference type="NCBI Taxonomy" id="2041"/>
    <lineage>
        <taxon>Bacteria</taxon>
        <taxon>Bacillati</taxon>
        <taxon>Actinomycetota</taxon>
        <taxon>Actinomycetes</taxon>
        <taxon>Propionibacteriales</taxon>
        <taxon>Nocardioidaceae</taxon>
        <taxon>Aeromicrobium</taxon>
    </lineage>
</organism>
<feature type="transmembrane region" description="Helical" evidence="1">
    <location>
        <begin position="50"/>
        <end position="70"/>
    </location>
</feature>
<name>A0A0U3SY49_9ACTN</name>
<protein>
    <submittedName>
        <fullName evidence="2">Uncharacterized protein</fullName>
    </submittedName>
</protein>
<keyword evidence="1" id="KW-0472">Membrane</keyword>
<dbReference type="Proteomes" id="UP000067689">
    <property type="component" value="Chromosome"/>
</dbReference>
<sequence>MIGFLEDRPLLYLGVIAVLLLVGLGERWEKRRRGTWVPLRKRPMKQSRPARLALASVMTLVFVGLGAAILVGALERGRPGEAITGAFLLGMAGWLVWVSMNAGRDVTQEEQASTRWKRPWIAWYVAIQGGLAGVAGVLAVVAAYAAGYRAWWLPLVAVGAVSFGVVFVRLGLRMRVADVKDPSRTR</sequence>
<evidence type="ECO:0000313" key="2">
    <source>
        <dbReference type="EMBL" id="ALX03448.1"/>
    </source>
</evidence>
<proteinExistence type="predicted"/>
<keyword evidence="3" id="KW-1185">Reference proteome</keyword>
<gene>
    <name evidence="2" type="ORF">AERYTH_01405</name>
</gene>
<dbReference type="PATRIC" id="fig|2041.4.peg.296"/>
<keyword evidence="1" id="KW-1133">Transmembrane helix</keyword>
<evidence type="ECO:0000313" key="3">
    <source>
        <dbReference type="Proteomes" id="UP000067689"/>
    </source>
</evidence>
<dbReference type="KEGG" id="aer:AERYTH_01405"/>